<dbReference type="GO" id="GO:0005829">
    <property type="term" value="C:cytosol"/>
    <property type="evidence" value="ECO:0007669"/>
    <property type="project" value="TreeGrafter"/>
</dbReference>
<dbReference type="Gene3D" id="2.60.120.10">
    <property type="entry name" value="Jelly Rolls"/>
    <property type="match status" value="1"/>
</dbReference>
<dbReference type="Proteomes" id="UP000306585">
    <property type="component" value="Unassembled WGS sequence"/>
</dbReference>
<dbReference type="InterPro" id="IPR014710">
    <property type="entry name" value="RmlC-like_jellyroll"/>
</dbReference>
<accession>A0A5R9GRZ5</accession>
<dbReference type="EMBL" id="VBRY01000001">
    <property type="protein sequence ID" value="TLS69016.1"/>
    <property type="molecule type" value="Genomic_DNA"/>
</dbReference>
<dbReference type="SUPFAM" id="SSF51206">
    <property type="entry name" value="cAMP-binding domain-like"/>
    <property type="match status" value="1"/>
</dbReference>
<keyword evidence="3" id="KW-1185">Reference proteome</keyword>
<dbReference type="PANTHER" id="PTHR24567:SF68">
    <property type="entry name" value="DNA-BINDING TRANSCRIPTIONAL DUAL REGULATOR CRP"/>
    <property type="match status" value="1"/>
</dbReference>
<feature type="domain" description="Cyclic nucleotide-binding" evidence="1">
    <location>
        <begin position="37"/>
        <end position="135"/>
    </location>
</feature>
<dbReference type="InterPro" id="IPR018490">
    <property type="entry name" value="cNMP-bd_dom_sf"/>
</dbReference>
<reference evidence="2 3" key="1">
    <citation type="journal article" date="2019" name="Appl. Environ. Microbiol.">
        <title>Environmental Evidence and Genomic Insight of Iron-oxidizing Bacteria Preference Towards More Corrosion Resistant Stainless Steel at Higher Salinities.</title>
        <authorList>
            <person name="Garrison C.E."/>
            <person name="Price K.A."/>
            <person name="Field E.K."/>
        </authorList>
    </citation>
    <scope>NUCLEOTIDE SEQUENCE [LARGE SCALE GENOMIC DNA]</scope>
    <source>
        <strain evidence="2 3">P3</strain>
    </source>
</reference>
<dbReference type="RefSeq" id="WP_138237831.1">
    <property type="nucleotide sequence ID" value="NZ_VBRY01000001.1"/>
</dbReference>
<dbReference type="AlphaFoldDB" id="A0A5R9GRZ5"/>
<dbReference type="InterPro" id="IPR050397">
    <property type="entry name" value="Env_Response_Regulators"/>
</dbReference>
<protein>
    <submittedName>
        <fullName evidence="2">Cyclic nucleotide-binding domain-containing protein</fullName>
    </submittedName>
</protein>
<evidence type="ECO:0000313" key="3">
    <source>
        <dbReference type="Proteomes" id="UP000306585"/>
    </source>
</evidence>
<dbReference type="SMART" id="SM00100">
    <property type="entry name" value="cNMP"/>
    <property type="match status" value="1"/>
</dbReference>
<dbReference type="InterPro" id="IPR000595">
    <property type="entry name" value="cNMP-bd_dom"/>
</dbReference>
<name>A0A5R9GRZ5_9PROT</name>
<evidence type="ECO:0000259" key="1">
    <source>
        <dbReference type="PROSITE" id="PS50042"/>
    </source>
</evidence>
<proteinExistence type="predicted"/>
<evidence type="ECO:0000313" key="2">
    <source>
        <dbReference type="EMBL" id="TLS69016.1"/>
    </source>
</evidence>
<comment type="caution">
    <text evidence="2">The sequence shown here is derived from an EMBL/GenBank/DDBJ whole genome shotgun (WGS) entry which is preliminary data.</text>
</comment>
<dbReference type="CDD" id="cd00038">
    <property type="entry name" value="CAP_ED"/>
    <property type="match status" value="1"/>
</dbReference>
<dbReference type="GO" id="GO:0003700">
    <property type="term" value="F:DNA-binding transcription factor activity"/>
    <property type="evidence" value="ECO:0007669"/>
    <property type="project" value="TreeGrafter"/>
</dbReference>
<gene>
    <name evidence="2" type="ORF">FEF65_00530</name>
</gene>
<sequence>MDHDSDQHSLNRIWSRPFRKKSEWVEEATALCLAHCLFDGIAERSVQHIVSHMHPRNYHRNEVIFDMGHAGASAMLILSGEVVIMADTVELTRLHQGDIFGEVALATTLPRTAQAIAKADSRLVFFLRSDLDEWIERTPREASRFLINLSTMLAERLMQRNLEVMDAAIPDHS</sequence>
<dbReference type="OrthoDB" id="5291969at2"/>
<dbReference type="PANTHER" id="PTHR24567">
    <property type="entry name" value="CRP FAMILY TRANSCRIPTIONAL REGULATORY PROTEIN"/>
    <property type="match status" value="1"/>
</dbReference>
<dbReference type="InterPro" id="IPR018488">
    <property type="entry name" value="cNMP-bd_CS"/>
</dbReference>
<dbReference type="PROSITE" id="PS00889">
    <property type="entry name" value="CNMP_BINDING_2"/>
    <property type="match status" value="1"/>
</dbReference>
<organism evidence="2 3">
    <name type="scientific">Mariprofundus erugo</name>
    <dbReference type="NCBI Taxonomy" id="2528639"/>
    <lineage>
        <taxon>Bacteria</taxon>
        <taxon>Pseudomonadati</taxon>
        <taxon>Pseudomonadota</taxon>
        <taxon>Candidatius Mariprofundia</taxon>
        <taxon>Mariprofundales</taxon>
        <taxon>Mariprofundaceae</taxon>
        <taxon>Mariprofundus</taxon>
    </lineage>
</organism>
<dbReference type="Pfam" id="PF00027">
    <property type="entry name" value="cNMP_binding"/>
    <property type="match status" value="1"/>
</dbReference>
<dbReference type="PROSITE" id="PS50042">
    <property type="entry name" value="CNMP_BINDING_3"/>
    <property type="match status" value="1"/>
</dbReference>